<dbReference type="Proteomes" id="UP000199503">
    <property type="component" value="Unassembled WGS sequence"/>
</dbReference>
<sequence length="147" mass="15486">MIKPAPHLLDVASALLPGTPLDNAVVAPDGTIHEVLLIPGVAAVRVSRRPLDATSLPRRTEVLRRLAGADLPFQVLVPLTEVITFGERAAVAVSWVDGTGLPEGAGTPEQVAEVLETVRSVPLTDSLMEVLDNRAEGSSWSAIIAEE</sequence>
<dbReference type="OrthoDB" id="9797603at2"/>
<dbReference type="RefSeq" id="WP_143091448.1">
    <property type="nucleotide sequence ID" value="NZ_FOFV01000001.1"/>
</dbReference>
<keyword evidence="2" id="KW-1185">Reference proteome</keyword>
<evidence type="ECO:0008006" key="3">
    <source>
        <dbReference type="Google" id="ProtNLM"/>
    </source>
</evidence>
<gene>
    <name evidence="1" type="ORF">SAMN04488000_1011052</name>
</gene>
<proteinExistence type="predicted"/>
<dbReference type="STRING" id="65499.SAMN04488000_1011052"/>
<dbReference type="InterPro" id="IPR011009">
    <property type="entry name" value="Kinase-like_dom_sf"/>
</dbReference>
<dbReference type="EMBL" id="FOFV01000001">
    <property type="protein sequence ID" value="SEQ04181.1"/>
    <property type="molecule type" value="Genomic_DNA"/>
</dbReference>
<evidence type="ECO:0000313" key="2">
    <source>
        <dbReference type="Proteomes" id="UP000199503"/>
    </source>
</evidence>
<name>A0A1H9CSR4_9PSEU</name>
<dbReference type="AlphaFoldDB" id="A0A1H9CSR4"/>
<dbReference type="SUPFAM" id="SSF56112">
    <property type="entry name" value="Protein kinase-like (PK-like)"/>
    <property type="match status" value="1"/>
</dbReference>
<reference evidence="2" key="1">
    <citation type="submission" date="2016-10" db="EMBL/GenBank/DDBJ databases">
        <authorList>
            <person name="Varghese N."/>
            <person name="Submissions S."/>
        </authorList>
    </citation>
    <scope>NUCLEOTIDE SEQUENCE [LARGE SCALE GENOMIC DNA]</scope>
    <source>
        <strain evidence="2">DSM 44437</strain>
    </source>
</reference>
<organism evidence="1 2">
    <name type="scientific">Lentzea albida</name>
    <dbReference type="NCBI Taxonomy" id="65499"/>
    <lineage>
        <taxon>Bacteria</taxon>
        <taxon>Bacillati</taxon>
        <taxon>Actinomycetota</taxon>
        <taxon>Actinomycetes</taxon>
        <taxon>Pseudonocardiales</taxon>
        <taxon>Pseudonocardiaceae</taxon>
        <taxon>Lentzea</taxon>
    </lineage>
</organism>
<evidence type="ECO:0000313" key="1">
    <source>
        <dbReference type="EMBL" id="SEQ04181.1"/>
    </source>
</evidence>
<accession>A0A1H9CSR4</accession>
<protein>
    <recommendedName>
        <fullName evidence="3">Phosphotransferase enzyme family protein</fullName>
    </recommendedName>
</protein>